<dbReference type="Proteomes" id="UP000051957">
    <property type="component" value="Unassembled WGS sequence"/>
</dbReference>
<name>A0A0R1Z4Q0_9LACO</name>
<dbReference type="GeneID" id="69802429"/>
<evidence type="ECO:0000313" key="1">
    <source>
        <dbReference type="EMBL" id="KRM46918.1"/>
    </source>
</evidence>
<sequence>MNRLKLTLIILLATIFGFTVISDNKAQASAVPANYSFDYHKAQVGAVPYKAKSVSHSAYLWDYRHTKKLHNLKNYPNSNWYVFYAKVKNYTGKRAVYYYVGASSNLKVKGWVWSGYLTRLLAKSPASFTSESAFINYVQTDRSQRLTRAILKLFPNSQLKLDLSKAAATSINAKPTLAPNYTNYIYLNDLKPAGSTQVGDDSMWYLSKTAGKPISPRINYIETILNANGYTPSKRESMKNYNIGIASWDGAQDSPKSYFTSPYPSYQLDDSQNNGTLLYLATAK</sequence>
<dbReference type="RefSeq" id="WP_057909922.1">
    <property type="nucleotide sequence ID" value="NZ_AZGK01000004.1"/>
</dbReference>
<dbReference type="GO" id="GO:0004180">
    <property type="term" value="F:carboxypeptidase activity"/>
    <property type="evidence" value="ECO:0007669"/>
    <property type="project" value="UniProtKB-KW"/>
</dbReference>
<dbReference type="AlphaFoldDB" id="A0A0R1Z4Q0"/>
<accession>A0A0R1Z4Q0</accession>
<proteinExistence type="predicted"/>
<gene>
    <name evidence="1" type="ORF">FC51_GL001831</name>
</gene>
<organism evidence="1 2">
    <name type="scientific">Lentilactobacillus parabuchneri DSM 5707 = NBRC 107865</name>
    <dbReference type="NCBI Taxonomy" id="1423784"/>
    <lineage>
        <taxon>Bacteria</taxon>
        <taxon>Bacillati</taxon>
        <taxon>Bacillota</taxon>
        <taxon>Bacilli</taxon>
        <taxon>Lactobacillales</taxon>
        <taxon>Lactobacillaceae</taxon>
        <taxon>Lentilactobacillus</taxon>
    </lineage>
</organism>
<keyword evidence="1" id="KW-0121">Carboxypeptidase</keyword>
<dbReference type="PATRIC" id="fig|1423784.4.peg.1865"/>
<reference evidence="1 2" key="1">
    <citation type="journal article" date="2015" name="Genome Announc.">
        <title>Expanding the biotechnology potential of lactobacilli through comparative genomics of 213 strains and associated genera.</title>
        <authorList>
            <person name="Sun Z."/>
            <person name="Harris H.M."/>
            <person name="McCann A."/>
            <person name="Guo C."/>
            <person name="Argimon S."/>
            <person name="Zhang W."/>
            <person name="Yang X."/>
            <person name="Jeffery I.B."/>
            <person name="Cooney J.C."/>
            <person name="Kagawa T.F."/>
            <person name="Liu W."/>
            <person name="Song Y."/>
            <person name="Salvetti E."/>
            <person name="Wrobel A."/>
            <person name="Rasinkangas P."/>
            <person name="Parkhill J."/>
            <person name="Rea M.C."/>
            <person name="O'Sullivan O."/>
            <person name="Ritari J."/>
            <person name="Douillard F.P."/>
            <person name="Paul Ross R."/>
            <person name="Yang R."/>
            <person name="Briner A.E."/>
            <person name="Felis G.E."/>
            <person name="de Vos W.M."/>
            <person name="Barrangou R."/>
            <person name="Klaenhammer T.R."/>
            <person name="Caufield P.W."/>
            <person name="Cui Y."/>
            <person name="Zhang H."/>
            <person name="O'Toole P.W."/>
        </authorList>
    </citation>
    <scope>NUCLEOTIDE SEQUENCE [LARGE SCALE GENOMIC DNA]</scope>
    <source>
        <strain evidence="1 2">DSM 5707</strain>
    </source>
</reference>
<dbReference type="EMBL" id="AZGK01000004">
    <property type="protein sequence ID" value="KRM46918.1"/>
    <property type="molecule type" value="Genomic_DNA"/>
</dbReference>
<keyword evidence="1" id="KW-0378">Hydrolase</keyword>
<comment type="caution">
    <text evidence="1">The sequence shown here is derived from an EMBL/GenBank/DDBJ whole genome shotgun (WGS) entry which is preliminary data.</text>
</comment>
<evidence type="ECO:0000313" key="2">
    <source>
        <dbReference type="Proteomes" id="UP000051957"/>
    </source>
</evidence>
<keyword evidence="1" id="KW-0645">Protease</keyword>
<protein>
    <submittedName>
        <fullName evidence="1">D-alanyl-D-alanine carboxypeptidase</fullName>
    </submittedName>
</protein>